<keyword evidence="3" id="KW-1185">Reference proteome</keyword>
<feature type="domain" description="Disease resistance protein winged helix" evidence="1">
    <location>
        <begin position="3"/>
        <end position="46"/>
    </location>
</feature>
<dbReference type="Gramene" id="AET7Gv21206200.2">
    <property type="protein sequence ID" value="AET7Gv21206200.2"/>
    <property type="gene ID" value="AET7Gv21206200"/>
</dbReference>
<dbReference type="PANTHER" id="PTHR36766:SF73">
    <property type="entry name" value="NB-ARC DOMAIN-CONTAINING PROTEIN"/>
    <property type="match status" value="1"/>
</dbReference>
<reference evidence="3" key="1">
    <citation type="journal article" date="2014" name="Science">
        <title>Ancient hybridizations among the ancestral genomes of bread wheat.</title>
        <authorList>
            <consortium name="International Wheat Genome Sequencing Consortium,"/>
            <person name="Marcussen T."/>
            <person name="Sandve S.R."/>
            <person name="Heier L."/>
            <person name="Spannagl M."/>
            <person name="Pfeifer M."/>
            <person name="Jakobsen K.S."/>
            <person name="Wulff B.B."/>
            <person name="Steuernagel B."/>
            <person name="Mayer K.F."/>
            <person name="Olsen O.A."/>
        </authorList>
    </citation>
    <scope>NUCLEOTIDE SEQUENCE [LARGE SCALE GENOMIC DNA]</scope>
    <source>
        <strain evidence="3">cv. AL8/78</strain>
    </source>
</reference>
<reference evidence="2" key="4">
    <citation type="submission" date="2019-03" db="UniProtKB">
        <authorList>
            <consortium name="EnsemblPlants"/>
        </authorList>
    </citation>
    <scope>IDENTIFICATION</scope>
</reference>
<proteinExistence type="predicted"/>
<reference evidence="2" key="5">
    <citation type="journal article" date="2021" name="G3 (Bethesda)">
        <title>Aegilops tauschii genome assembly Aet v5.0 features greater sequence contiguity and improved annotation.</title>
        <authorList>
            <person name="Wang L."/>
            <person name="Zhu T."/>
            <person name="Rodriguez J.C."/>
            <person name="Deal K.R."/>
            <person name="Dubcovsky J."/>
            <person name="McGuire P.E."/>
            <person name="Lux T."/>
            <person name="Spannagl M."/>
            <person name="Mayer K.F.X."/>
            <person name="Baldrich P."/>
            <person name="Meyers B.C."/>
            <person name="Huo N."/>
            <person name="Gu Y.Q."/>
            <person name="Zhou H."/>
            <person name="Devos K.M."/>
            <person name="Bennetzen J.L."/>
            <person name="Unver T."/>
            <person name="Budak H."/>
            <person name="Gulick P.J."/>
            <person name="Galiba G."/>
            <person name="Kalapos B."/>
            <person name="Nelson D.R."/>
            <person name="Li P."/>
            <person name="You F.M."/>
            <person name="Luo M.C."/>
            <person name="Dvorak J."/>
        </authorList>
    </citation>
    <scope>NUCLEOTIDE SEQUENCE [LARGE SCALE GENOMIC DNA]</scope>
    <source>
        <strain evidence="2">cv. AL8/78</strain>
    </source>
</reference>
<evidence type="ECO:0000313" key="3">
    <source>
        <dbReference type="Proteomes" id="UP000015105"/>
    </source>
</evidence>
<organism evidence="2 3">
    <name type="scientific">Aegilops tauschii subsp. strangulata</name>
    <name type="common">Goatgrass</name>
    <dbReference type="NCBI Taxonomy" id="200361"/>
    <lineage>
        <taxon>Eukaryota</taxon>
        <taxon>Viridiplantae</taxon>
        <taxon>Streptophyta</taxon>
        <taxon>Embryophyta</taxon>
        <taxon>Tracheophyta</taxon>
        <taxon>Spermatophyta</taxon>
        <taxon>Magnoliopsida</taxon>
        <taxon>Liliopsida</taxon>
        <taxon>Poales</taxon>
        <taxon>Poaceae</taxon>
        <taxon>BOP clade</taxon>
        <taxon>Pooideae</taxon>
        <taxon>Triticodae</taxon>
        <taxon>Triticeae</taxon>
        <taxon>Triticinae</taxon>
        <taxon>Aegilops</taxon>
    </lineage>
</organism>
<dbReference type="AlphaFoldDB" id="A0A453T2R7"/>
<dbReference type="EnsemblPlants" id="AET7Gv21206200.2">
    <property type="protein sequence ID" value="AET7Gv21206200.2"/>
    <property type="gene ID" value="AET7Gv21206200"/>
</dbReference>
<dbReference type="Gene3D" id="3.80.10.10">
    <property type="entry name" value="Ribonuclease Inhibitor"/>
    <property type="match status" value="1"/>
</dbReference>
<dbReference type="Pfam" id="PF23559">
    <property type="entry name" value="WHD_DRP"/>
    <property type="match status" value="1"/>
</dbReference>
<evidence type="ECO:0000259" key="1">
    <source>
        <dbReference type="Pfam" id="PF23559"/>
    </source>
</evidence>
<name>A0A453T2R7_AEGTS</name>
<dbReference type="Pfam" id="PF00560">
    <property type="entry name" value="LRR_1"/>
    <property type="match status" value="1"/>
</dbReference>
<dbReference type="InterPro" id="IPR032675">
    <property type="entry name" value="LRR_dom_sf"/>
</dbReference>
<dbReference type="EnsemblPlants" id="AET7Gv21206200.1">
    <property type="protein sequence ID" value="AET7Gv21206200.1"/>
    <property type="gene ID" value="AET7Gv21206200"/>
</dbReference>
<reference evidence="3" key="2">
    <citation type="journal article" date="2017" name="Nat. Plants">
        <title>The Aegilops tauschii genome reveals multiple impacts of transposons.</title>
        <authorList>
            <person name="Zhao G."/>
            <person name="Zou C."/>
            <person name="Li K."/>
            <person name="Wang K."/>
            <person name="Li T."/>
            <person name="Gao L."/>
            <person name="Zhang X."/>
            <person name="Wang H."/>
            <person name="Yang Z."/>
            <person name="Liu X."/>
            <person name="Jiang W."/>
            <person name="Mao L."/>
            <person name="Kong X."/>
            <person name="Jiao Y."/>
            <person name="Jia J."/>
        </authorList>
    </citation>
    <scope>NUCLEOTIDE SEQUENCE [LARGE SCALE GENOMIC DNA]</scope>
    <source>
        <strain evidence="3">cv. AL8/78</strain>
    </source>
</reference>
<dbReference type="Gramene" id="AET7Gv21206200.1">
    <property type="protein sequence ID" value="AET7Gv21206200.1"/>
    <property type="gene ID" value="AET7Gv21206200"/>
</dbReference>
<accession>A0A453T2R7</accession>
<sequence>MQLCEKYVMQLLGMSFLQYSKTPMNDRWRDKDVTVFTMHDLVHDLARAILADPVNNKGSVVGNGCLYAFLTDCSKPLQLSATSSANIKALHFLDSGKLELRGDAFSLGTCLRVLDLSECLIRKLPESVGQLKLLRFIRAPRIRDQMIPNCITELSELNYLNLRGSHNLSALPESIGGMKGLMHLDLSGCHGIRELPK</sequence>
<protein>
    <recommendedName>
        <fullName evidence="1">Disease resistance protein winged helix domain-containing protein</fullName>
    </recommendedName>
</protein>
<reference evidence="2" key="3">
    <citation type="journal article" date="2017" name="Nature">
        <title>Genome sequence of the progenitor of the wheat D genome Aegilops tauschii.</title>
        <authorList>
            <person name="Luo M.C."/>
            <person name="Gu Y.Q."/>
            <person name="Puiu D."/>
            <person name="Wang H."/>
            <person name="Twardziok S.O."/>
            <person name="Deal K.R."/>
            <person name="Huo N."/>
            <person name="Zhu T."/>
            <person name="Wang L."/>
            <person name="Wang Y."/>
            <person name="McGuire P.E."/>
            <person name="Liu S."/>
            <person name="Long H."/>
            <person name="Ramasamy R.K."/>
            <person name="Rodriguez J.C."/>
            <person name="Van S.L."/>
            <person name="Yuan L."/>
            <person name="Wang Z."/>
            <person name="Xia Z."/>
            <person name="Xiao L."/>
            <person name="Anderson O.D."/>
            <person name="Ouyang S."/>
            <person name="Liang Y."/>
            <person name="Zimin A.V."/>
            <person name="Pertea G."/>
            <person name="Qi P."/>
            <person name="Bennetzen J.L."/>
            <person name="Dai X."/>
            <person name="Dawson M.W."/>
            <person name="Muller H.G."/>
            <person name="Kugler K."/>
            <person name="Rivarola-Duarte L."/>
            <person name="Spannagl M."/>
            <person name="Mayer K.F.X."/>
            <person name="Lu F.H."/>
            <person name="Bevan M.W."/>
            <person name="Leroy P."/>
            <person name="Li P."/>
            <person name="You F.M."/>
            <person name="Sun Q."/>
            <person name="Liu Z."/>
            <person name="Lyons E."/>
            <person name="Wicker T."/>
            <person name="Salzberg S.L."/>
            <person name="Devos K.M."/>
            <person name="Dvorak J."/>
        </authorList>
    </citation>
    <scope>NUCLEOTIDE SEQUENCE [LARGE SCALE GENOMIC DNA]</scope>
    <source>
        <strain evidence="2">cv. AL8/78</strain>
    </source>
</reference>
<dbReference type="SUPFAM" id="SSF52058">
    <property type="entry name" value="L domain-like"/>
    <property type="match status" value="1"/>
</dbReference>
<dbReference type="InterPro" id="IPR001611">
    <property type="entry name" value="Leu-rich_rpt"/>
</dbReference>
<dbReference type="Proteomes" id="UP000015105">
    <property type="component" value="Chromosome 7D"/>
</dbReference>
<dbReference type="PANTHER" id="PTHR36766">
    <property type="entry name" value="PLANT BROAD-SPECTRUM MILDEW RESISTANCE PROTEIN RPW8"/>
    <property type="match status" value="1"/>
</dbReference>
<evidence type="ECO:0000313" key="2">
    <source>
        <dbReference type="EnsemblPlants" id="AET7Gv21206200.2"/>
    </source>
</evidence>
<dbReference type="InterPro" id="IPR058922">
    <property type="entry name" value="WHD_DRP"/>
</dbReference>